<dbReference type="EMBL" id="AM849034">
    <property type="protein sequence ID" value="CAQ03009.1"/>
    <property type="molecule type" value="Genomic_DNA"/>
</dbReference>
<dbReference type="HOGENOM" id="CLU_096382_0_0_11"/>
<reference evidence="1 2" key="1">
    <citation type="journal article" date="2008" name="J. Bacteriol.">
        <title>Genome of the actinomycete plant pathogen Clavibacter michiganensis subsp. sepedonicus suggests recent niche adaptation.</title>
        <authorList>
            <person name="Bentley S.D."/>
            <person name="Corton C."/>
            <person name="Brown S.E."/>
            <person name="Barron A."/>
            <person name="Clark L."/>
            <person name="Doggett J."/>
            <person name="Harris B."/>
            <person name="Ormond D."/>
            <person name="Quail M.A."/>
            <person name="May G."/>
            <person name="Francis D."/>
            <person name="Knudson D."/>
            <person name="Parkhill J."/>
            <person name="Ishimaru C.A."/>
        </authorList>
    </citation>
    <scope>NUCLEOTIDE SEQUENCE [LARGE SCALE GENOMIC DNA]</scope>
    <source>
        <strain evidence="2">ATCC 33113 / DSM 20744 / JCM 9667 / LMG 2889 / ICMP 2535 / C-1</strain>
    </source>
</reference>
<dbReference type="NCBIfam" id="TIGR04088">
    <property type="entry name" value="cognate_SipW"/>
    <property type="match status" value="1"/>
</dbReference>
<dbReference type="Proteomes" id="UP000001318">
    <property type="component" value="Chromosome"/>
</dbReference>
<protein>
    <submittedName>
        <fullName evidence="1">Exported protein</fullName>
    </submittedName>
</protein>
<accession>B0RCC1</accession>
<dbReference type="RefSeq" id="WP_012300159.1">
    <property type="nucleotide sequence ID" value="NC_010407.1"/>
</dbReference>
<name>B0RCC1_CLASE</name>
<sequence>MALHAERSRMTQRTKTMAFLSGGLVLGLGITATLAAWTDTEWVFGGNADGSGPGVGTGTFEVEQNVSVPFDPAAFGQFETNPGQDLAFAPGALTLSPGTSVYAPVALRTIDGSVGAALTLQDAVPAEGAGLEAEDPDGLLLAALTLRVAVSATATTCDAAAFTTGTIIASGSLDAAQGTAAQALAADSGSTQYYCFEVTLPAAPVLPAGATVDVLQGRAVTPAWEFIGTSV</sequence>
<proteinExistence type="predicted"/>
<keyword evidence="2" id="KW-1185">Reference proteome</keyword>
<evidence type="ECO:0000313" key="2">
    <source>
        <dbReference type="Proteomes" id="UP000001318"/>
    </source>
</evidence>
<dbReference type="AlphaFoldDB" id="B0RCC1"/>
<organism evidence="1 2">
    <name type="scientific">Clavibacter sepedonicus</name>
    <name type="common">Clavibacter michiganensis subsp. sepedonicus</name>
    <dbReference type="NCBI Taxonomy" id="31964"/>
    <lineage>
        <taxon>Bacteria</taxon>
        <taxon>Bacillati</taxon>
        <taxon>Actinomycetota</taxon>
        <taxon>Actinomycetes</taxon>
        <taxon>Micrococcales</taxon>
        <taxon>Microbacteriaceae</taxon>
        <taxon>Clavibacter</taxon>
    </lineage>
</organism>
<dbReference type="InterPro" id="IPR023833">
    <property type="entry name" value="Signal_pept_SipW-depend-type"/>
</dbReference>
<evidence type="ECO:0000313" key="1">
    <source>
        <dbReference type="EMBL" id="CAQ03009.1"/>
    </source>
</evidence>
<dbReference type="eggNOG" id="ENOG5032VGG">
    <property type="taxonomic scope" value="Bacteria"/>
</dbReference>
<dbReference type="STRING" id="31964.CMS2938"/>
<dbReference type="KEGG" id="cms:CMS2938"/>
<gene>
    <name evidence="1" type="ordered locus">CMS2938</name>
</gene>
<dbReference type="GeneID" id="29471993"/>